<evidence type="ECO:0000259" key="2">
    <source>
        <dbReference type="Pfam" id="PF16472"/>
    </source>
</evidence>
<feature type="domain" description="Prolow-density lipoprotein receptor-related protein 1-like beta-propeller" evidence="2">
    <location>
        <begin position="76"/>
        <end position="336"/>
    </location>
</feature>
<dbReference type="InterPro" id="IPR032485">
    <property type="entry name" value="LRP1-like_beta_prop"/>
</dbReference>
<keyword evidence="1" id="KW-0732">Signal</keyword>
<reference evidence="3 4" key="1">
    <citation type="submission" date="2019-07" db="EMBL/GenBank/DDBJ databases">
        <title>Genomic Encyclopedia of Type Strains, Phase III (KMG-III): the genomes of soil and plant-associated and newly described type strains.</title>
        <authorList>
            <person name="Whitman W."/>
        </authorList>
    </citation>
    <scope>NUCLEOTIDE SEQUENCE [LARGE SCALE GENOMIC DNA]</scope>
    <source>
        <strain evidence="3 4">BL24</strain>
    </source>
</reference>
<feature type="chain" id="PRO_5024462345" evidence="1">
    <location>
        <begin position="25"/>
        <end position="343"/>
    </location>
</feature>
<dbReference type="EMBL" id="VNHS01000005">
    <property type="protein sequence ID" value="TYP74481.1"/>
    <property type="molecule type" value="Genomic_DNA"/>
</dbReference>
<gene>
    <name evidence="3" type="ORF">BCM02_10525</name>
</gene>
<dbReference type="Proteomes" id="UP000323257">
    <property type="component" value="Unassembled WGS sequence"/>
</dbReference>
<dbReference type="Pfam" id="PF16472">
    <property type="entry name" value="DUF5050"/>
    <property type="match status" value="1"/>
</dbReference>
<dbReference type="InterPro" id="IPR053369">
    <property type="entry name" value="SrfA-induced_signal"/>
</dbReference>
<evidence type="ECO:0000256" key="1">
    <source>
        <dbReference type="SAM" id="SignalP"/>
    </source>
</evidence>
<dbReference type="AlphaFoldDB" id="A0A5S5C4X0"/>
<protein>
    <submittedName>
        <fullName evidence="3">Uncharacterized protein DUF5050</fullName>
    </submittedName>
</protein>
<dbReference type="RefSeq" id="WP_187434213.1">
    <property type="nucleotide sequence ID" value="NZ_VNHS01000005.1"/>
</dbReference>
<proteinExistence type="predicted"/>
<comment type="caution">
    <text evidence="3">The sequence shown here is derived from an EMBL/GenBank/DDBJ whole genome shotgun (WGS) entry which is preliminary data.</text>
</comment>
<name>A0A5S5C4X0_9BACL</name>
<evidence type="ECO:0000313" key="4">
    <source>
        <dbReference type="Proteomes" id="UP000323257"/>
    </source>
</evidence>
<dbReference type="SUPFAM" id="SSF69304">
    <property type="entry name" value="Tricorn protease N-terminal domain"/>
    <property type="match status" value="1"/>
</dbReference>
<accession>A0A5S5C4X0</accession>
<sequence length="343" mass="39144">MKNLASTLLSGVLLLAPVTGSMHAEERAIPVTMEENAVSFEVHPLMKQGSVWGPFERGQAWISSHARKNIKHPSGNTSGNLNNNGHYAFYKETIYYNNPADEGKLYKQKSDGSERRKISDDGYVEYINVVDDNIFYFSDHQLIRTKLDGTERVVLRDFGVGGLNVMSVVGEWIYYTEGHEMFGALYRMRTDGTSIKKLESNPVSRLVVDKERVYYVIHTHKLFVLDANVEGKKKLLDGGSIASLILKGTSLFFNYNGQLYTMGTDGQSLTELSDRDARNLNIDGEWLYYSDHSEYSKKLYRIHLRDRTVQKLNDQKTFNIHLAANRIFYYSPDRNEIVSINIP</sequence>
<dbReference type="PANTHER" id="PTHR32256">
    <property type="match status" value="1"/>
</dbReference>
<dbReference type="PANTHER" id="PTHR32256:SF17">
    <property type="entry name" value="EGF-LIKE DOMAIN-CONTAINING PROTEIN"/>
    <property type="match status" value="1"/>
</dbReference>
<evidence type="ECO:0000313" key="3">
    <source>
        <dbReference type="EMBL" id="TYP74481.1"/>
    </source>
</evidence>
<organism evidence="3 4">
    <name type="scientific">Paenibacillus methanolicus</name>
    <dbReference type="NCBI Taxonomy" id="582686"/>
    <lineage>
        <taxon>Bacteria</taxon>
        <taxon>Bacillati</taxon>
        <taxon>Bacillota</taxon>
        <taxon>Bacilli</taxon>
        <taxon>Bacillales</taxon>
        <taxon>Paenibacillaceae</taxon>
        <taxon>Paenibacillus</taxon>
    </lineage>
</organism>
<feature type="signal peptide" evidence="1">
    <location>
        <begin position="1"/>
        <end position="24"/>
    </location>
</feature>
<keyword evidence="4" id="KW-1185">Reference proteome</keyword>